<evidence type="ECO:0000313" key="1">
    <source>
        <dbReference type="EMBL" id="OYR11176.1"/>
    </source>
</evidence>
<protein>
    <submittedName>
        <fullName evidence="1">Uncharacterized protein</fullName>
    </submittedName>
</protein>
<keyword evidence="2" id="KW-1185">Reference proteome</keyword>
<gene>
    <name evidence="1" type="ORF">CEV32_1474</name>
</gene>
<dbReference type="OrthoDB" id="8403671at2"/>
<dbReference type="AlphaFoldDB" id="A0A256F8Z4"/>
<sequence length="115" mass="13336">MNEERTTYEIGDLITHGTFCIYSGPEKTIWLTRDGDQMYETVQWKDFRAMLDQNAKEAATFNVHGNHGSIVKLASVPIGLRYEWSKEGIIDDPDALKRRLNDSDNAKFRVNNWRI</sequence>
<reference evidence="1 2" key="1">
    <citation type="submission" date="2017-07" db="EMBL/GenBank/DDBJ databases">
        <title>Phylogenetic study on the rhizospheric bacterium Ochrobactrum sp. A44.</title>
        <authorList>
            <person name="Krzyzanowska D.M."/>
            <person name="Ossowicki A."/>
            <person name="Rajewska M."/>
            <person name="Maciag T."/>
            <person name="Kaczynski Z."/>
            <person name="Czerwicka M."/>
            <person name="Jafra S."/>
        </authorList>
    </citation>
    <scope>NUCLEOTIDE SEQUENCE [LARGE SCALE GENOMIC DNA]</scope>
    <source>
        <strain evidence="1 2">PR17</strain>
    </source>
</reference>
<evidence type="ECO:0000313" key="2">
    <source>
        <dbReference type="Proteomes" id="UP000216345"/>
    </source>
</evidence>
<dbReference type="RefSeq" id="WP_094578139.1">
    <property type="nucleotide sequence ID" value="NZ_JBHEEL010000007.1"/>
</dbReference>
<dbReference type="Proteomes" id="UP000216345">
    <property type="component" value="Unassembled WGS sequence"/>
</dbReference>
<dbReference type="EMBL" id="NNRK01000033">
    <property type="protein sequence ID" value="OYR11176.1"/>
    <property type="molecule type" value="Genomic_DNA"/>
</dbReference>
<comment type="caution">
    <text evidence="1">The sequence shown here is derived from an EMBL/GenBank/DDBJ whole genome shotgun (WGS) entry which is preliminary data.</text>
</comment>
<accession>A0A256F8Z4</accession>
<name>A0A256F8Z4_9HYPH</name>
<proteinExistence type="predicted"/>
<organism evidence="1 2">
    <name type="scientific">Brucella rhizosphaerae</name>
    <dbReference type="NCBI Taxonomy" id="571254"/>
    <lineage>
        <taxon>Bacteria</taxon>
        <taxon>Pseudomonadati</taxon>
        <taxon>Pseudomonadota</taxon>
        <taxon>Alphaproteobacteria</taxon>
        <taxon>Hyphomicrobiales</taxon>
        <taxon>Brucellaceae</taxon>
        <taxon>Brucella/Ochrobactrum group</taxon>
        <taxon>Brucella</taxon>
    </lineage>
</organism>